<keyword evidence="3 5" id="KW-1133">Transmembrane helix</keyword>
<keyword evidence="4 5" id="KW-0472">Membrane</keyword>
<sequence>MEPIDWSATIFVIGMIIGIVIRCAYQSYDDPRQVNHAYWSSKEVWVFAGILIFGLVVPWITWMYAPHWKYYVPKTWQMFGVVWLVTGLVVFWRSHRDLGRQFSPTLEIKYNHQLITHGIYHHVRHPMYLALALFLIAALVLIPNILSIISLFLAGGVLYFLRIRQEESMLLREFGSDYEQYMQETCGIIPYVCHLVK</sequence>
<dbReference type="GO" id="GO:0004671">
    <property type="term" value="F:protein C-terminal S-isoprenylcysteine carboxyl O-methyltransferase activity"/>
    <property type="evidence" value="ECO:0007669"/>
    <property type="project" value="InterPro"/>
</dbReference>
<evidence type="ECO:0000313" key="6">
    <source>
        <dbReference type="EMBL" id="QHS92547.1"/>
    </source>
</evidence>
<keyword evidence="2 5" id="KW-0812">Transmembrane</keyword>
<evidence type="ECO:0000256" key="2">
    <source>
        <dbReference type="ARBA" id="ARBA00022692"/>
    </source>
</evidence>
<feature type="transmembrane region" description="Helical" evidence="5">
    <location>
        <begin position="45"/>
        <end position="64"/>
    </location>
</feature>
<evidence type="ECO:0008006" key="7">
    <source>
        <dbReference type="Google" id="ProtNLM"/>
    </source>
</evidence>
<feature type="transmembrane region" description="Helical" evidence="5">
    <location>
        <begin position="76"/>
        <end position="92"/>
    </location>
</feature>
<name>A0A6C0BJJ7_9ZZZZ</name>
<comment type="subcellular location">
    <subcellularLocation>
        <location evidence="1">Membrane</location>
        <topology evidence="1">Multi-pass membrane protein</topology>
    </subcellularLocation>
</comment>
<dbReference type="EMBL" id="MN739181">
    <property type="protein sequence ID" value="QHS92547.1"/>
    <property type="molecule type" value="Genomic_DNA"/>
</dbReference>
<feature type="transmembrane region" description="Helical" evidence="5">
    <location>
        <begin position="6"/>
        <end position="25"/>
    </location>
</feature>
<dbReference type="AlphaFoldDB" id="A0A6C0BJJ7"/>
<reference evidence="6" key="1">
    <citation type="journal article" date="2020" name="Nature">
        <title>Giant virus diversity and host interactions through global metagenomics.</title>
        <authorList>
            <person name="Schulz F."/>
            <person name="Roux S."/>
            <person name="Paez-Espino D."/>
            <person name="Jungbluth S."/>
            <person name="Walsh D.A."/>
            <person name="Denef V.J."/>
            <person name="McMahon K.D."/>
            <person name="Konstantinidis K.T."/>
            <person name="Eloe-Fadrosh E.A."/>
            <person name="Kyrpides N.C."/>
            <person name="Woyke T."/>
        </authorList>
    </citation>
    <scope>NUCLEOTIDE SEQUENCE</scope>
    <source>
        <strain evidence="6">GVMAG-M-3300014204-73</strain>
    </source>
</reference>
<dbReference type="InterPro" id="IPR007269">
    <property type="entry name" value="ICMT_MeTrfase"/>
</dbReference>
<dbReference type="PANTHER" id="PTHR12714:SF9">
    <property type="entry name" value="PROTEIN-S-ISOPRENYLCYSTEINE O-METHYLTRANSFERASE"/>
    <property type="match status" value="1"/>
</dbReference>
<evidence type="ECO:0000256" key="4">
    <source>
        <dbReference type="ARBA" id="ARBA00023136"/>
    </source>
</evidence>
<dbReference type="PANTHER" id="PTHR12714">
    <property type="entry name" value="PROTEIN-S ISOPRENYLCYSTEINE O-METHYLTRANSFERASE"/>
    <property type="match status" value="1"/>
</dbReference>
<evidence type="ECO:0000256" key="5">
    <source>
        <dbReference type="SAM" id="Phobius"/>
    </source>
</evidence>
<accession>A0A6C0BJJ7</accession>
<protein>
    <recommendedName>
        <fullName evidence="7">Methyltransferase</fullName>
    </recommendedName>
</protein>
<dbReference type="Gene3D" id="1.20.120.1630">
    <property type="match status" value="1"/>
</dbReference>
<feature type="transmembrane region" description="Helical" evidence="5">
    <location>
        <begin position="128"/>
        <end position="161"/>
    </location>
</feature>
<evidence type="ECO:0000256" key="1">
    <source>
        <dbReference type="ARBA" id="ARBA00004141"/>
    </source>
</evidence>
<organism evidence="6">
    <name type="scientific">viral metagenome</name>
    <dbReference type="NCBI Taxonomy" id="1070528"/>
    <lineage>
        <taxon>unclassified sequences</taxon>
        <taxon>metagenomes</taxon>
        <taxon>organismal metagenomes</taxon>
    </lineage>
</organism>
<proteinExistence type="predicted"/>
<evidence type="ECO:0000256" key="3">
    <source>
        <dbReference type="ARBA" id="ARBA00022989"/>
    </source>
</evidence>
<dbReference type="GO" id="GO:0016020">
    <property type="term" value="C:membrane"/>
    <property type="evidence" value="ECO:0007669"/>
    <property type="project" value="UniProtKB-SubCell"/>
</dbReference>
<dbReference type="Pfam" id="PF04140">
    <property type="entry name" value="ICMT"/>
    <property type="match status" value="1"/>
</dbReference>